<evidence type="ECO:0000313" key="2">
    <source>
        <dbReference type="Proteomes" id="UP001158050"/>
    </source>
</evidence>
<dbReference type="Proteomes" id="UP001158050">
    <property type="component" value="Unassembled WGS sequence"/>
</dbReference>
<comment type="caution">
    <text evidence="1">The sequence shown here is derived from an EMBL/GenBank/DDBJ whole genome shotgun (WGS) entry which is preliminary data.</text>
</comment>
<dbReference type="EMBL" id="FXUO01000005">
    <property type="protein sequence ID" value="SMP94378.1"/>
    <property type="molecule type" value="Genomic_DNA"/>
</dbReference>
<protein>
    <submittedName>
        <fullName evidence="1">Uncharacterized protein</fullName>
    </submittedName>
</protein>
<sequence>MKKLFFLLIMIFGIFTFFNAQEVEKLIKNNNEFLIGKIDNSANLKVLFETVSAENQEKNTYKVFGFSDVEGTKAYFEGIITFDAEKTKNSKDQFKIYYLKLSEKGNGKHNGIFSGELTIKESSDKNQLKFEGTWTNYGDTLSFPFYFNN</sequence>
<name>A0ABY1R444_9FLAO</name>
<evidence type="ECO:0000313" key="1">
    <source>
        <dbReference type="EMBL" id="SMP94378.1"/>
    </source>
</evidence>
<accession>A0ABY1R444</accession>
<organism evidence="1 2">
    <name type="scientific">Epilithonimonas pallida</name>
    <dbReference type="NCBI Taxonomy" id="373671"/>
    <lineage>
        <taxon>Bacteria</taxon>
        <taxon>Pseudomonadati</taxon>
        <taxon>Bacteroidota</taxon>
        <taxon>Flavobacteriia</taxon>
        <taxon>Flavobacteriales</taxon>
        <taxon>Weeksellaceae</taxon>
        <taxon>Chryseobacterium group</taxon>
        <taxon>Epilithonimonas</taxon>
    </lineage>
</organism>
<dbReference type="RefSeq" id="WP_283417185.1">
    <property type="nucleotide sequence ID" value="NZ_FXUO01000005.1"/>
</dbReference>
<gene>
    <name evidence="1" type="ORF">SAMN05421679_105370</name>
</gene>
<proteinExistence type="predicted"/>
<keyword evidence="2" id="KW-1185">Reference proteome</keyword>
<reference evidence="1 2" key="1">
    <citation type="submission" date="2017-05" db="EMBL/GenBank/DDBJ databases">
        <authorList>
            <person name="Varghese N."/>
            <person name="Submissions S."/>
        </authorList>
    </citation>
    <scope>NUCLEOTIDE SEQUENCE [LARGE SCALE GENOMIC DNA]</scope>
    <source>
        <strain evidence="1 2">DSM 18015</strain>
    </source>
</reference>